<evidence type="ECO:0000256" key="6">
    <source>
        <dbReference type="ARBA" id="ARBA00023136"/>
    </source>
</evidence>
<dbReference type="PANTHER" id="PTHR19317:SF0">
    <property type="entry name" value="PRENYLATED RAB ACCEPTOR PROTEIN 1"/>
    <property type="match status" value="1"/>
</dbReference>
<organism evidence="8 9">
    <name type="scientific">Ceratopteris richardii</name>
    <name type="common">Triangle waterfern</name>
    <dbReference type="NCBI Taxonomy" id="49495"/>
    <lineage>
        <taxon>Eukaryota</taxon>
        <taxon>Viridiplantae</taxon>
        <taxon>Streptophyta</taxon>
        <taxon>Embryophyta</taxon>
        <taxon>Tracheophyta</taxon>
        <taxon>Polypodiopsida</taxon>
        <taxon>Polypodiidae</taxon>
        <taxon>Polypodiales</taxon>
        <taxon>Pteridineae</taxon>
        <taxon>Pteridaceae</taxon>
        <taxon>Parkerioideae</taxon>
        <taxon>Ceratopteris</taxon>
    </lineage>
</organism>
<keyword evidence="5 7" id="KW-1133">Transmembrane helix</keyword>
<dbReference type="OMA" id="FHQIEPA"/>
<sequence length="192" mass="21099">MVTQVASSSTARTGSATTTDARAILNQVAEKTQAAVAKQRPWSEFLDRKAFDKPESFSAVMGRAMKNVMYFRMNYIIFMLVLVGLGLLWHPISLIVLAVLVAGWIFLYFGRTEPLVVFNRVCSDNEVIIVLGIVTIIGLFLTKAGSALTSALVIGVVFVLLHASFRRIDDHFFVEQENVAPGYVRASPGTNV</sequence>
<dbReference type="GO" id="GO:0016192">
    <property type="term" value="P:vesicle-mediated transport"/>
    <property type="evidence" value="ECO:0007669"/>
    <property type="project" value="TreeGrafter"/>
</dbReference>
<keyword evidence="6 7" id="KW-0472">Membrane</keyword>
<dbReference type="GO" id="GO:0005794">
    <property type="term" value="C:Golgi apparatus"/>
    <property type="evidence" value="ECO:0007669"/>
    <property type="project" value="TreeGrafter"/>
</dbReference>
<keyword evidence="7" id="KW-0813">Transport</keyword>
<dbReference type="GO" id="GO:0016020">
    <property type="term" value="C:membrane"/>
    <property type="evidence" value="ECO:0007669"/>
    <property type="project" value="UniProtKB-SubCell"/>
</dbReference>
<keyword evidence="9" id="KW-1185">Reference proteome</keyword>
<evidence type="ECO:0000256" key="1">
    <source>
        <dbReference type="ARBA" id="ARBA00002501"/>
    </source>
</evidence>
<evidence type="ECO:0000256" key="7">
    <source>
        <dbReference type="RuleBase" id="RU363107"/>
    </source>
</evidence>
<dbReference type="InterPro" id="IPR004895">
    <property type="entry name" value="Prenylated_rab_accept_PRA1"/>
</dbReference>
<feature type="transmembrane region" description="Helical" evidence="7">
    <location>
        <begin position="75"/>
        <end position="108"/>
    </location>
</feature>
<dbReference type="PANTHER" id="PTHR19317">
    <property type="entry name" value="PRENYLATED RAB ACCEPTOR 1-RELATED"/>
    <property type="match status" value="1"/>
</dbReference>
<evidence type="ECO:0000313" key="9">
    <source>
        <dbReference type="Proteomes" id="UP000825935"/>
    </source>
</evidence>
<evidence type="ECO:0000256" key="2">
    <source>
        <dbReference type="ARBA" id="ARBA00004141"/>
    </source>
</evidence>
<accession>A0A8T2TUA0</accession>
<comment type="subcellular location">
    <subcellularLocation>
        <location evidence="2 7">Membrane</location>
        <topology evidence="2 7">Multi-pass membrane protein</topology>
    </subcellularLocation>
</comment>
<gene>
    <name evidence="8" type="ORF">KP509_12G088900</name>
</gene>
<protein>
    <recommendedName>
        <fullName evidence="7">PRA1 family protein</fullName>
    </recommendedName>
</protein>
<dbReference type="EMBL" id="CM035417">
    <property type="protein sequence ID" value="KAH7424079.1"/>
    <property type="molecule type" value="Genomic_DNA"/>
</dbReference>
<evidence type="ECO:0000256" key="3">
    <source>
        <dbReference type="ARBA" id="ARBA00006483"/>
    </source>
</evidence>
<dbReference type="OrthoDB" id="63113at2759"/>
<comment type="function">
    <text evidence="1 7">May be involved in both secretory and endocytic intracellular trafficking in the endosomal/prevacuolar compartments.</text>
</comment>
<evidence type="ECO:0000256" key="4">
    <source>
        <dbReference type="ARBA" id="ARBA00022692"/>
    </source>
</evidence>
<evidence type="ECO:0000313" key="8">
    <source>
        <dbReference type="EMBL" id="KAH7424079.1"/>
    </source>
</evidence>
<evidence type="ECO:0000256" key="5">
    <source>
        <dbReference type="ARBA" id="ARBA00022989"/>
    </source>
</evidence>
<dbReference type="Pfam" id="PF03208">
    <property type="entry name" value="PRA1"/>
    <property type="match status" value="1"/>
</dbReference>
<keyword evidence="4 7" id="KW-0812">Transmembrane</keyword>
<dbReference type="Proteomes" id="UP000825935">
    <property type="component" value="Chromosome 12"/>
</dbReference>
<dbReference type="GO" id="GO:0005783">
    <property type="term" value="C:endoplasmic reticulum"/>
    <property type="evidence" value="ECO:0007669"/>
    <property type="project" value="UniProtKB-ARBA"/>
</dbReference>
<comment type="similarity">
    <text evidence="3 7">Belongs to the PRA1 family.</text>
</comment>
<feature type="transmembrane region" description="Helical" evidence="7">
    <location>
        <begin position="128"/>
        <end position="161"/>
    </location>
</feature>
<dbReference type="AlphaFoldDB" id="A0A8T2TUA0"/>
<comment type="caution">
    <text evidence="8">The sequence shown here is derived from an EMBL/GenBank/DDBJ whole genome shotgun (WGS) entry which is preliminary data.</text>
</comment>
<name>A0A8T2TUA0_CERRI</name>
<reference evidence="8" key="1">
    <citation type="submission" date="2021-08" db="EMBL/GenBank/DDBJ databases">
        <title>WGS assembly of Ceratopteris richardii.</title>
        <authorList>
            <person name="Marchant D.B."/>
            <person name="Chen G."/>
            <person name="Jenkins J."/>
            <person name="Shu S."/>
            <person name="Leebens-Mack J."/>
            <person name="Grimwood J."/>
            <person name="Schmutz J."/>
            <person name="Soltis P."/>
            <person name="Soltis D."/>
            <person name="Chen Z.-H."/>
        </authorList>
    </citation>
    <scope>NUCLEOTIDE SEQUENCE</scope>
    <source>
        <strain evidence="8">Whitten #5841</strain>
        <tissue evidence="8">Leaf</tissue>
    </source>
</reference>
<proteinExistence type="inferred from homology"/>